<evidence type="ECO:0000256" key="2">
    <source>
        <dbReference type="ARBA" id="ARBA00009677"/>
    </source>
</evidence>
<dbReference type="EMBL" id="JBEWTB010000002">
    <property type="protein sequence ID" value="MET4755136.1"/>
    <property type="molecule type" value="Genomic_DNA"/>
</dbReference>
<dbReference type="InterPro" id="IPR019776">
    <property type="entry name" value="Flagellar_basal_body_rod_CS"/>
</dbReference>
<accession>A0ABV2SBI3</accession>
<evidence type="ECO:0000256" key="6">
    <source>
        <dbReference type="ARBA" id="ARBA00032912"/>
    </source>
</evidence>
<dbReference type="Pfam" id="PF06429">
    <property type="entry name" value="Flg_bbr_C"/>
    <property type="match status" value="1"/>
</dbReference>
<comment type="subunit">
    <text evidence="5 8">The basal body constitutes a major portion of the flagellar organelle and consists of four rings (L,P,S, and M) mounted on a central rod. The rod consists of about 26 subunits of FlgG in the distal portion, and FlgB, FlgC and FlgF are thought to build up the proximal portion of the rod with about 6 subunits each.</text>
</comment>
<dbReference type="Pfam" id="PF22692">
    <property type="entry name" value="LlgE_F_G_D1"/>
    <property type="match status" value="1"/>
</dbReference>
<keyword evidence="12" id="KW-0966">Cell projection</keyword>
<feature type="domain" description="Flagellar basal-body/hook protein C-terminal" evidence="10">
    <location>
        <begin position="216"/>
        <end position="259"/>
    </location>
</feature>
<keyword evidence="12" id="KW-0969">Cilium</keyword>
<keyword evidence="4 8" id="KW-0975">Bacterial flagellum</keyword>
<gene>
    <name evidence="12" type="ORF">V5J35_000328</name>
</gene>
<evidence type="ECO:0000256" key="4">
    <source>
        <dbReference type="ARBA" id="ARBA00023143"/>
    </source>
</evidence>
<dbReference type="PANTHER" id="PTHR30435:SF19">
    <property type="entry name" value="FLAGELLAR BASAL-BODY ROD PROTEIN FLGG"/>
    <property type="match status" value="1"/>
</dbReference>
<evidence type="ECO:0000259" key="11">
    <source>
        <dbReference type="Pfam" id="PF22692"/>
    </source>
</evidence>
<dbReference type="InterPro" id="IPR053967">
    <property type="entry name" value="LlgE_F_G-like_D1"/>
</dbReference>
<feature type="domain" description="Flagellar basal body rod protein N-terminal" evidence="9">
    <location>
        <begin position="7"/>
        <end position="35"/>
    </location>
</feature>
<evidence type="ECO:0000256" key="5">
    <source>
        <dbReference type="ARBA" id="ARBA00025933"/>
    </source>
</evidence>
<dbReference type="SUPFAM" id="SSF117143">
    <property type="entry name" value="Flagellar hook protein flgE"/>
    <property type="match status" value="1"/>
</dbReference>
<dbReference type="Proteomes" id="UP001549366">
    <property type="component" value="Unassembled WGS sequence"/>
</dbReference>
<protein>
    <recommendedName>
        <fullName evidence="3 7">Flagellar basal-body rod protein FlgG</fullName>
    </recommendedName>
    <alternativeName>
        <fullName evidence="6 8">Distal rod protein</fullName>
    </alternativeName>
</protein>
<sequence length="261" mass="27795">MNPALWTGQTGLTAQDKQLSVISNNLANVNTIGFKRDRVVFEDLFYQVQRQPGADNTEGNQIPNGIQMGTGVRVSGTQKVFTTGSYVTTSDQLDMAIEGQGFFQVLQPDGTMAYTRNGQFHLNSDGQMVTANGYPLEPAIEIPEDALSLTVGADGLVSATLAGDPNPQELGQITLANFVNPAGLSALGGNLFAETASSGMPFEAIPGEDGVGAVKQYTLESSNVNMVEEMVNMITAQRGYEMNAKVISAADDMLRFANQTL</sequence>
<reference evidence="12 13" key="1">
    <citation type="submission" date="2024-06" db="EMBL/GenBank/DDBJ databases">
        <title>Genomic Encyclopedia of Type Strains, Phase V (KMG-V): Genome sequencing to study the core and pangenomes of soil and plant-associated prokaryotes.</title>
        <authorList>
            <person name="Whitman W."/>
        </authorList>
    </citation>
    <scope>NUCLEOTIDE SEQUENCE [LARGE SCALE GENOMIC DNA]</scope>
    <source>
        <strain evidence="12 13">NE40</strain>
    </source>
</reference>
<dbReference type="InterPro" id="IPR001444">
    <property type="entry name" value="Flag_bb_rod_N"/>
</dbReference>
<proteinExistence type="inferred from homology"/>
<dbReference type="Pfam" id="PF00460">
    <property type="entry name" value="Flg_bb_rod"/>
    <property type="match status" value="1"/>
</dbReference>
<evidence type="ECO:0000256" key="1">
    <source>
        <dbReference type="ARBA" id="ARBA00004117"/>
    </source>
</evidence>
<evidence type="ECO:0000313" key="12">
    <source>
        <dbReference type="EMBL" id="MET4755136.1"/>
    </source>
</evidence>
<dbReference type="NCBIfam" id="TIGR03506">
    <property type="entry name" value="FlgEFG_subfam"/>
    <property type="match status" value="2"/>
</dbReference>
<dbReference type="PROSITE" id="PS00588">
    <property type="entry name" value="FLAGELLA_BB_ROD"/>
    <property type="match status" value="1"/>
</dbReference>
<keyword evidence="12" id="KW-0282">Flagellum</keyword>
<dbReference type="InterPro" id="IPR020013">
    <property type="entry name" value="Flagellar_FlgE/F/G"/>
</dbReference>
<dbReference type="RefSeq" id="WP_354009590.1">
    <property type="nucleotide sequence ID" value="NZ_JBEWTA010000001.1"/>
</dbReference>
<evidence type="ECO:0000256" key="8">
    <source>
        <dbReference type="RuleBase" id="RU362116"/>
    </source>
</evidence>
<keyword evidence="13" id="KW-1185">Reference proteome</keyword>
<evidence type="ECO:0000256" key="7">
    <source>
        <dbReference type="NCBIfam" id="TIGR02488"/>
    </source>
</evidence>
<comment type="similarity">
    <text evidence="2 8">Belongs to the flagella basal body rod proteins family.</text>
</comment>
<dbReference type="NCBIfam" id="TIGR02488">
    <property type="entry name" value="flgG_G_neg"/>
    <property type="match status" value="1"/>
</dbReference>
<dbReference type="InterPro" id="IPR010930">
    <property type="entry name" value="Flg_bb/hook_C_dom"/>
</dbReference>
<organism evidence="12 13">
    <name type="scientific">Endozoicomonas lisbonensis</name>
    <dbReference type="NCBI Taxonomy" id="3120522"/>
    <lineage>
        <taxon>Bacteria</taxon>
        <taxon>Pseudomonadati</taxon>
        <taxon>Pseudomonadota</taxon>
        <taxon>Gammaproteobacteria</taxon>
        <taxon>Oceanospirillales</taxon>
        <taxon>Endozoicomonadaceae</taxon>
        <taxon>Endozoicomonas</taxon>
    </lineage>
</organism>
<dbReference type="PANTHER" id="PTHR30435">
    <property type="entry name" value="FLAGELLAR PROTEIN"/>
    <property type="match status" value="1"/>
</dbReference>
<dbReference type="InterPro" id="IPR012834">
    <property type="entry name" value="FlgG_G_neg"/>
</dbReference>
<evidence type="ECO:0000259" key="10">
    <source>
        <dbReference type="Pfam" id="PF06429"/>
    </source>
</evidence>
<comment type="caution">
    <text evidence="12">The sequence shown here is derived from an EMBL/GenBank/DDBJ whole genome shotgun (WGS) entry which is preliminary data.</text>
</comment>
<evidence type="ECO:0000313" key="13">
    <source>
        <dbReference type="Proteomes" id="UP001549366"/>
    </source>
</evidence>
<evidence type="ECO:0000256" key="3">
    <source>
        <dbReference type="ARBA" id="ARBA00017948"/>
    </source>
</evidence>
<dbReference type="InterPro" id="IPR037925">
    <property type="entry name" value="FlgE/F/G-like"/>
</dbReference>
<feature type="domain" description="Flagellar hook protein FlgE/F/G-like D1" evidence="11">
    <location>
        <begin position="96"/>
        <end position="159"/>
    </location>
</feature>
<evidence type="ECO:0000259" key="9">
    <source>
        <dbReference type="Pfam" id="PF00460"/>
    </source>
</evidence>
<name>A0ABV2SBI3_9GAMM</name>
<comment type="subcellular location">
    <subcellularLocation>
        <location evidence="1 8">Bacterial flagellum basal body</location>
    </subcellularLocation>
</comment>